<keyword evidence="2" id="KW-0479">Metal-binding</keyword>
<keyword evidence="6" id="KW-1185">Reference proteome</keyword>
<name>A0A8H5LQD5_9AGAR</name>
<evidence type="ECO:0000256" key="2">
    <source>
        <dbReference type="PROSITE-ProRule" id="PRU00047"/>
    </source>
</evidence>
<dbReference type="PROSITE" id="PS50158">
    <property type="entry name" value="ZF_CCHC"/>
    <property type="match status" value="1"/>
</dbReference>
<protein>
    <recommendedName>
        <fullName evidence="4">CCHC-type domain-containing protein</fullName>
    </recommendedName>
</protein>
<dbReference type="GO" id="GO:0006397">
    <property type="term" value="P:mRNA processing"/>
    <property type="evidence" value="ECO:0007669"/>
    <property type="project" value="UniProtKB-KW"/>
</dbReference>
<reference evidence="5 6" key="1">
    <citation type="journal article" date="2020" name="ISME J.">
        <title>Uncovering the hidden diversity of litter-decomposition mechanisms in mushroom-forming fungi.</title>
        <authorList>
            <person name="Floudas D."/>
            <person name="Bentzer J."/>
            <person name="Ahren D."/>
            <person name="Johansson T."/>
            <person name="Persson P."/>
            <person name="Tunlid A."/>
        </authorList>
    </citation>
    <scope>NUCLEOTIDE SEQUENCE [LARGE SCALE GENOMIC DNA]</scope>
    <source>
        <strain evidence="5 6">CBS 291.85</strain>
    </source>
</reference>
<dbReference type="Pfam" id="PF00098">
    <property type="entry name" value="zf-CCHC"/>
    <property type="match status" value="1"/>
</dbReference>
<keyword evidence="2" id="KW-0863">Zinc-finger</keyword>
<feature type="compositionally biased region" description="Basic and acidic residues" evidence="3">
    <location>
        <begin position="1"/>
        <end position="11"/>
    </location>
</feature>
<dbReference type="SUPFAM" id="SSF57756">
    <property type="entry name" value="Retrovirus zinc finger-like domains"/>
    <property type="match status" value="1"/>
</dbReference>
<dbReference type="GO" id="GO:0003676">
    <property type="term" value="F:nucleic acid binding"/>
    <property type="evidence" value="ECO:0007669"/>
    <property type="project" value="InterPro"/>
</dbReference>
<dbReference type="EMBL" id="JAACJM010000026">
    <property type="protein sequence ID" value="KAF5365648.1"/>
    <property type="molecule type" value="Genomic_DNA"/>
</dbReference>
<gene>
    <name evidence="5" type="ORF">D9758_003169</name>
</gene>
<feature type="region of interest" description="Disordered" evidence="3">
    <location>
        <begin position="57"/>
        <end position="122"/>
    </location>
</feature>
<comment type="caution">
    <text evidence="5">The sequence shown here is derived from an EMBL/GenBank/DDBJ whole genome shotgun (WGS) entry which is preliminary data.</text>
</comment>
<organism evidence="5 6">
    <name type="scientific">Tetrapyrgos nigripes</name>
    <dbReference type="NCBI Taxonomy" id="182062"/>
    <lineage>
        <taxon>Eukaryota</taxon>
        <taxon>Fungi</taxon>
        <taxon>Dikarya</taxon>
        <taxon>Basidiomycota</taxon>
        <taxon>Agaricomycotina</taxon>
        <taxon>Agaricomycetes</taxon>
        <taxon>Agaricomycetidae</taxon>
        <taxon>Agaricales</taxon>
        <taxon>Marasmiineae</taxon>
        <taxon>Marasmiaceae</taxon>
        <taxon>Tetrapyrgos</taxon>
    </lineage>
</organism>
<evidence type="ECO:0000313" key="6">
    <source>
        <dbReference type="Proteomes" id="UP000559256"/>
    </source>
</evidence>
<dbReference type="AlphaFoldDB" id="A0A8H5LQD5"/>
<dbReference type="Proteomes" id="UP000559256">
    <property type="component" value="Unassembled WGS sequence"/>
</dbReference>
<keyword evidence="2" id="KW-0862">Zinc</keyword>
<feature type="domain" description="CCHC-type" evidence="4">
    <location>
        <begin position="39"/>
        <end position="52"/>
    </location>
</feature>
<dbReference type="InterPro" id="IPR036875">
    <property type="entry name" value="Znf_CCHC_sf"/>
</dbReference>
<feature type="compositionally biased region" description="Low complexity" evidence="3">
    <location>
        <begin position="87"/>
        <end position="121"/>
    </location>
</feature>
<feature type="region of interest" description="Disordered" evidence="3">
    <location>
        <begin position="1"/>
        <end position="30"/>
    </location>
</feature>
<keyword evidence="1" id="KW-0507">mRNA processing</keyword>
<dbReference type="Gene3D" id="4.10.60.10">
    <property type="entry name" value="Zinc finger, CCHC-type"/>
    <property type="match status" value="1"/>
</dbReference>
<proteinExistence type="predicted"/>
<dbReference type="GO" id="GO:0008270">
    <property type="term" value="F:zinc ion binding"/>
    <property type="evidence" value="ECO:0007669"/>
    <property type="project" value="UniProtKB-KW"/>
</dbReference>
<sequence>MRPVDSVKDPKNVALQATLSSSQGTSTEGKKLVSMDVQCYNCKGYGHMSHECATLRQPRENVNGNGKKLRTWKGKGKGWGNTSNVENAPATGNTTNTAPISTPSQSQSQSTGSSKSTGQAGMVEEVDYVYMAEPLSDEDDEDDEILIPLSPMFLNVPDSP</sequence>
<dbReference type="InterPro" id="IPR001878">
    <property type="entry name" value="Znf_CCHC"/>
</dbReference>
<evidence type="ECO:0000256" key="1">
    <source>
        <dbReference type="ARBA" id="ARBA00022664"/>
    </source>
</evidence>
<accession>A0A8H5LQD5</accession>
<evidence type="ECO:0000313" key="5">
    <source>
        <dbReference type="EMBL" id="KAF5365648.1"/>
    </source>
</evidence>
<dbReference type="OrthoDB" id="1107037at2759"/>
<feature type="compositionally biased region" description="Polar residues" evidence="3">
    <location>
        <begin position="15"/>
        <end position="27"/>
    </location>
</feature>
<evidence type="ECO:0000256" key="3">
    <source>
        <dbReference type="SAM" id="MobiDB-lite"/>
    </source>
</evidence>
<evidence type="ECO:0000259" key="4">
    <source>
        <dbReference type="PROSITE" id="PS50158"/>
    </source>
</evidence>
<feature type="compositionally biased region" description="Basic residues" evidence="3">
    <location>
        <begin position="67"/>
        <end position="76"/>
    </location>
</feature>